<organism evidence="1 2">
    <name type="scientific">Niabella ginsenosidivorans</name>
    <dbReference type="NCBI Taxonomy" id="1176587"/>
    <lineage>
        <taxon>Bacteria</taxon>
        <taxon>Pseudomonadati</taxon>
        <taxon>Bacteroidota</taxon>
        <taxon>Chitinophagia</taxon>
        <taxon>Chitinophagales</taxon>
        <taxon>Chitinophagaceae</taxon>
        <taxon>Niabella</taxon>
    </lineage>
</organism>
<dbReference type="STRING" id="1176587.A8C56_20625"/>
<dbReference type="InterPro" id="IPR023296">
    <property type="entry name" value="Glyco_hydro_beta-prop_sf"/>
</dbReference>
<evidence type="ECO:0008006" key="3">
    <source>
        <dbReference type="Google" id="ProtNLM"/>
    </source>
</evidence>
<accession>A0A1A9I5X1</accession>
<protein>
    <recommendedName>
        <fullName evidence="3">DUF5005 domain-containing protein</fullName>
    </recommendedName>
</protein>
<evidence type="ECO:0000313" key="1">
    <source>
        <dbReference type="EMBL" id="ANH83068.1"/>
    </source>
</evidence>
<reference evidence="1 2" key="1">
    <citation type="submission" date="2016-05" db="EMBL/GenBank/DDBJ databases">
        <title>Niabella ginsenosidivorans BS26 whole genome sequencing.</title>
        <authorList>
            <person name="Im W.T."/>
            <person name="Siddiqi M.Z."/>
        </authorList>
    </citation>
    <scope>NUCLEOTIDE SEQUENCE [LARGE SCALE GENOMIC DNA]</scope>
    <source>
        <strain evidence="1 2">BS26</strain>
    </source>
</reference>
<dbReference type="EMBL" id="CP015772">
    <property type="protein sequence ID" value="ANH83068.1"/>
    <property type="molecule type" value="Genomic_DNA"/>
</dbReference>
<dbReference type="RefSeq" id="WP_067760298.1">
    <property type="nucleotide sequence ID" value="NZ_CP015772.1"/>
</dbReference>
<dbReference type="KEGG" id="nia:A8C56_20625"/>
<dbReference type="Gene3D" id="2.60.40.2340">
    <property type="match status" value="1"/>
</dbReference>
<evidence type="ECO:0000313" key="2">
    <source>
        <dbReference type="Proteomes" id="UP000077667"/>
    </source>
</evidence>
<proteinExistence type="predicted"/>
<dbReference type="AlphaFoldDB" id="A0A1A9I5X1"/>
<dbReference type="Proteomes" id="UP000077667">
    <property type="component" value="Chromosome"/>
</dbReference>
<dbReference type="InterPro" id="IPR032169">
    <property type="entry name" value="DUF5005"/>
</dbReference>
<dbReference type="Gene3D" id="2.115.10.20">
    <property type="entry name" value="Glycosyl hydrolase domain, family 43"/>
    <property type="match status" value="1"/>
</dbReference>
<sequence length="466" mass="52205">MKNILPGMLICLFAIACQKDVLKGYKSPERAILFYNIDGQIGKTVITRSVDSSVVTVTLPPTMDLTAVKPQIAVSENATISPASGEAVDFSASKTKTYTVISADGSKREWTVRIQLSEEPFPGLVLIPNEGKWDAKVKVYSDTLYNSYLTRYSGWNGADGCYSTLLPDGSLLWTFQDSFFGEVTPERARVDNAFVRNTGILQKDRSLSSFIQLNPGTGNQSQTWIRYPGNTNDEDDLYWPGSAHIYNNKVQLPMGHMHKNPETGQLEHLSTDVAILSLPDLAVEKIVRDVDTTRNTGYDSGTFDAEDGYTYIYGTENGWLTTMLHVARAPGHDLTAKWEYLTESGWADQPDGHFIARDVTLPNVFKDGGKYYLVSQQIVYGQDIYIFESTSPVGPWTNKRTLYRIPDKYNGTDILTYNASVHAGLSQQGELVISYNINPVDFWSNFNNPGSADRYRPYFVRVFNWK</sequence>
<keyword evidence="2" id="KW-1185">Reference proteome</keyword>
<dbReference type="SUPFAM" id="SSF75005">
    <property type="entry name" value="Arabinanase/levansucrase/invertase"/>
    <property type="match status" value="1"/>
</dbReference>
<dbReference type="PROSITE" id="PS51257">
    <property type="entry name" value="PROKAR_LIPOPROTEIN"/>
    <property type="match status" value="1"/>
</dbReference>
<name>A0A1A9I5X1_9BACT</name>
<dbReference type="Pfam" id="PF16396">
    <property type="entry name" value="DUF5005"/>
    <property type="match status" value="2"/>
</dbReference>
<gene>
    <name evidence="1" type="ORF">A8C56_20625</name>
</gene>